<accession>A0A162L8K3</accession>
<dbReference type="AlphaFoldDB" id="A0A162L8K3"/>
<keyword evidence="4" id="KW-1185">Reference proteome</keyword>
<dbReference type="EMBL" id="LROR01000070">
    <property type="protein sequence ID" value="OBR91541.1"/>
    <property type="molecule type" value="Genomic_DNA"/>
</dbReference>
<gene>
    <name evidence="2" type="ORF">CLCOS_34610</name>
    <name evidence="1" type="ORF">WX73_00908</name>
</gene>
<proteinExistence type="predicted"/>
<evidence type="ECO:0000313" key="4">
    <source>
        <dbReference type="Proteomes" id="UP000093694"/>
    </source>
</evidence>
<dbReference type="Proteomes" id="UP000093694">
    <property type="component" value="Unassembled WGS sequence"/>
</dbReference>
<reference evidence="2 4" key="2">
    <citation type="journal article" date="2016" name="Front. Microbiol.">
        <title>Industrial Acetogenic Biocatalysts: A Comparative Metabolic and Genomic Analysis.</title>
        <authorList>
            <person name="Bengelsdorf F."/>
            <person name="Poehlein A."/>
            <person name="Sonja S."/>
            <person name="Erz C."/>
            <person name="Hummel T."/>
            <person name="Hoffmeister S."/>
            <person name="Daniel R."/>
            <person name="Durre P."/>
        </authorList>
    </citation>
    <scope>NUCLEOTIDE SEQUENCE [LARGE SCALE GENOMIC DNA]</scope>
    <source>
        <strain evidence="2 4">PTA-10522</strain>
    </source>
</reference>
<dbReference type="PATRIC" id="fig|1705578.3.peg.1298"/>
<protein>
    <submittedName>
        <fullName evidence="1">Uncharacterized protein</fullName>
    </submittedName>
</protein>
<dbReference type="EMBL" id="LITQ01000019">
    <property type="protein sequence ID" value="OAA92612.1"/>
    <property type="molecule type" value="Genomic_DNA"/>
</dbReference>
<sequence length="83" mass="9541">MLVNRLLISRMTIVIKRQRCYTCSRYITTPEYLEAHKNHLASLGGQVAEGAIYGEHYAEHFGPIIEVLKVIIERLEELQNGKN</sequence>
<dbReference type="Proteomes" id="UP000077384">
    <property type="component" value="Unassembled WGS sequence"/>
</dbReference>
<comment type="caution">
    <text evidence="1">The sequence shown here is derived from an EMBL/GenBank/DDBJ whole genome shotgun (WGS) entry which is preliminary data.</text>
</comment>
<reference evidence="1 3" key="1">
    <citation type="journal article" date="2015" name="Biotechnol. Bioeng.">
        <title>Genome sequence and phenotypic characterization of Caulobacter segnis.</title>
        <authorList>
            <person name="Patel S."/>
            <person name="Fletcher B."/>
            <person name="Scott D.C."/>
            <person name="Ely B."/>
        </authorList>
    </citation>
    <scope>NUCLEOTIDE SEQUENCE [LARGE SCALE GENOMIC DNA]</scope>
    <source>
        <strain evidence="1 3">PS02</strain>
    </source>
</reference>
<organism evidence="1 3">
    <name type="scientific">Clostridium coskatii</name>
    <dbReference type="NCBI Taxonomy" id="1705578"/>
    <lineage>
        <taxon>Bacteria</taxon>
        <taxon>Bacillati</taxon>
        <taxon>Bacillota</taxon>
        <taxon>Clostridia</taxon>
        <taxon>Eubacteriales</taxon>
        <taxon>Clostridiaceae</taxon>
        <taxon>Clostridium</taxon>
    </lineage>
</organism>
<evidence type="ECO:0000313" key="2">
    <source>
        <dbReference type="EMBL" id="OBR91541.1"/>
    </source>
</evidence>
<name>A0A162L8K3_9CLOT</name>
<evidence type="ECO:0000313" key="1">
    <source>
        <dbReference type="EMBL" id="OAA92612.1"/>
    </source>
</evidence>
<evidence type="ECO:0000313" key="3">
    <source>
        <dbReference type="Proteomes" id="UP000077384"/>
    </source>
</evidence>